<reference evidence="11 12" key="2">
    <citation type="journal article" date="2016" name="Genome Announc.">
        <title>Draft Genome Sequence of Oceanobacillus picturae Heshi-B3, Isolated from Fermented Rice Bran in a Traditional Japanese Seafood Dish.</title>
        <authorList>
            <person name="Akuzawa S."/>
            <person name="Nagaoka J."/>
            <person name="Kanekatsu M."/>
            <person name="Kanesaki Y."/>
            <person name="Suzuki T."/>
        </authorList>
    </citation>
    <scope>NUCLEOTIDE SEQUENCE [LARGE SCALE GENOMIC DNA]</scope>
    <source>
        <strain evidence="11 12">Heshi-B3</strain>
    </source>
</reference>
<keyword evidence="3 8" id="KW-0813">Transport</keyword>
<organism evidence="11 12">
    <name type="scientific">Oceanobacillus picturae</name>
    <dbReference type="NCBI Taxonomy" id="171693"/>
    <lineage>
        <taxon>Bacteria</taxon>
        <taxon>Bacillati</taxon>
        <taxon>Bacillota</taxon>
        <taxon>Bacilli</taxon>
        <taxon>Bacillales</taxon>
        <taxon>Bacillaceae</taxon>
        <taxon>Oceanobacillus</taxon>
    </lineage>
</organism>
<sequence>MKKLSKEQIVQSVPQRGFFGQPKGLFTLFFTEFWERFSYYGMRALLLFYMYTEIADGGLGIDDGTAKSIMAIYGSLVYMSGIIGGWIADRLLGTQRTVFYGGVLIMAGHIVLALPAGTTALFISMFLIVIGTGLLKPNVSNIVGDMYSPQDVRRDSGFSIFYMGINMGGLLAPLIVGTIGQEYNYHLGFGLAAIGMLVGLIVYMATRKKYLGLAGTYVPNPLGAGEKKKVFTRIGLSAVIIVILAAITIPAGILTINRFTYLVSILGILIPTAYFIVMYRSPKTNADEKSRILAYIPLFIAAIMFWAIQEQGSIILAEYADKRTELSLFGFELQSSWFQSLNPLFIVVLAPIFANIWVKMGERQPTTTKKFSFGLLFAGLSFLVMIFPAAMNGTDTLVNPIWLVLSFLLVVIGELCLSPVGLSATTKLAPEAFSAQTMSLWFLSNASAQAINAQIVKLYKPETEIVYFGVIGGVAILLGLLLFMASPRIQRFMKGVR</sequence>
<dbReference type="InterPro" id="IPR036259">
    <property type="entry name" value="MFS_trans_sf"/>
</dbReference>
<feature type="transmembrane region" description="Helical" evidence="9">
    <location>
        <begin position="465"/>
        <end position="485"/>
    </location>
</feature>
<evidence type="ECO:0000256" key="8">
    <source>
        <dbReference type="RuleBase" id="RU003755"/>
    </source>
</evidence>
<dbReference type="SUPFAM" id="SSF103473">
    <property type="entry name" value="MFS general substrate transporter"/>
    <property type="match status" value="1"/>
</dbReference>
<feature type="transmembrane region" description="Helical" evidence="9">
    <location>
        <begin position="71"/>
        <end position="88"/>
    </location>
</feature>
<dbReference type="InterPro" id="IPR020846">
    <property type="entry name" value="MFS_dom"/>
</dbReference>
<reference evidence="12" key="1">
    <citation type="submission" date="2015-07" db="EMBL/GenBank/DDBJ databases">
        <title>Draft Genome Sequence of Oceanobacillus picturae Heshi-B3 that Was Isolated from Fermented Rice Bran with Aging Salted Mackerel, Which Was Named Heshiko as Traditional Fermented Seafood in Japan.</title>
        <authorList>
            <person name="Akuzawa S."/>
            <person name="Nakagawa J."/>
            <person name="Kanekatsu T."/>
            <person name="Kanesaki Y."/>
            <person name="Suzuki T."/>
        </authorList>
    </citation>
    <scope>NUCLEOTIDE SEQUENCE [LARGE SCALE GENOMIC DNA]</scope>
    <source>
        <strain evidence="12">Heshi-B3</strain>
    </source>
</reference>
<feature type="transmembrane region" description="Helical" evidence="9">
    <location>
        <begin position="185"/>
        <end position="205"/>
    </location>
</feature>
<keyword evidence="6 9" id="KW-1133">Transmembrane helix</keyword>
<proteinExistence type="inferred from homology"/>
<dbReference type="Proteomes" id="UP000052946">
    <property type="component" value="Unassembled WGS sequence"/>
</dbReference>
<dbReference type="Pfam" id="PF00854">
    <property type="entry name" value="PTR2"/>
    <property type="match status" value="1"/>
</dbReference>
<feature type="transmembrane region" description="Helical" evidence="9">
    <location>
        <begin position="160"/>
        <end position="179"/>
    </location>
</feature>
<comment type="subcellular location">
    <subcellularLocation>
        <location evidence="1">Cell membrane</location>
        <topology evidence="1">Multi-pass membrane protein</topology>
    </subcellularLocation>
    <subcellularLocation>
        <location evidence="8">Membrane</location>
        <topology evidence="8">Multi-pass membrane protein</topology>
    </subcellularLocation>
</comment>
<gene>
    <name evidence="11" type="ORF">OPHB3_0456</name>
</gene>
<evidence type="ECO:0000256" key="4">
    <source>
        <dbReference type="ARBA" id="ARBA00022475"/>
    </source>
</evidence>
<dbReference type="GO" id="GO:0035443">
    <property type="term" value="P:tripeptide transmembrane transport"/>
    <property type="evidence" value="ECO:0007669"/>
    <property type="project" value="UniProtKB-ARBA"/>
</dbReference>
<dbReference type="FunFam" id="1.20.1250.20:FF:000017">
    <property type="entry name" value="Dipeptide and tripeptide permease A"/>
    <property type="match status" value="1"/>
</dbReference>
<feature type="transmembrane region" description="Helical" evidence="9">
    <location>
        <begin position="97"/>
        <end position="114"/>
    </location>
</feature>
<comment type="caution">
    <text evidence="11">The sequence shown here is derived from an EMBL/GenBank/DDBJ whole genome shotgun (WGS) entry which is preliminary data.</text>
</comment>
<dbReference type="CDD" id="cd17346">
    <property type="entry name" value="MFS_DtpA_like"/>
    <property type="match status" value="1"/>
</dbReference>
<evidence type="ECO:0000256" key="1">
    <source>
        <dbReference type="ARBA" id="ARBA00004651"/>
    </source>
</evidence>
<feature type="transmembrane region" description="Helical" evidence="9">
    <location>
        <begin position="292"/>
        <end position="309"/>
    </location>
</feature>
<keyword evidence="5 8" id="KW-0812">Transmembrane</keyword>
<feature type="domain" description="Major facilitator superfamily (MFS) profile" evidence="10">
    <location>
        <begin position="24"/>
        <end position="490"/>
    </location>
</feature>
<keyword evidence="7 9" id="KW-0472">Membrane</keyword>
<dbReference type="OrthoDB" id="9772725at2"/>
<dbReference type="GO" id="GO:0015333">
    <property type="term" value="F:peptide:proton symporter activity"/>
    <property type="evidence" value="ECO:0007669"/>
    <property type="project" value="UniProtKB-ARBA"/>
</dbReference>
<feature type="transmembrane region" description="Helical" evidence="9">
    <location>
        <begin position="259"/>
        <end position="280"/>
    </location>
</feature>
<dbReference type="InterPro" id="IPR050171">
    <property type="entry name" value="MFS_Transporters"/>
</dbReference>
<dbReference type="EMBL" id="BBXV01000008">
    <property type="protein sequence ID" value="GAQ16532.1"/>
    <property type="molecule type" value="Genomic_DNA"/>
</dbReference>
<dbReference type="InterPro" id="IPR000109">
    <property type="entry name" value="POT_fam"/>
</dbReference>
<dbReference type="PROSITE" id="PS01023">
    <property type="entry name" value="PTR2_2"/>
    <property type="match status" value="1"/>
</dbReference>
<dbReference type="Gene3D" id="1.20.1250.20">
    <property type="entry name" value="MFS general substrate transporter like domains"/>
    <property type="match status" value="1"/>
</dbReference>
<evidence type="ECO:0000256" key="9">
    <source>
        <dbReference type="SAM" id="Phobius"/>
    </source>
</evidence>
<evidence type="ECO:0000256" key="6">
    <source>
        <dbReference type="ARBA" id="ARBA00022989"/>
    </source>
</evidence>
<name>A0A0U9H8Q8_9BACI</name>
<feature type="transmembrane region" description="Helical" evidence="9">
    <location>
        <begin position="397"/>
        <end position="417"/>
    </location>
</feature>
<evidence type="ECO:0000256" key="5">
    <source>
        <dbReference type="ARBA" id="ARBA00022692"/>
    </source>
</evidence>
<feature type="transmembrane region" description="Helical" evidence="9">
    <location>
        <begin position="337"/>
        <end position="358"/>
    </location>
</feature>
<dbReference type="PROSITE" id="PS01022">
    <property type="entry name" value="PTR2_1"/>
    <property type="match status" value="1"/>
</dbReference>
<evidence type="ECO:0000259" key="10">
    <source>
        <dbReference type="PROSITE" id="PS50850"/>
    </source>
</evidence>
<dbReference type="RefSeq" id="WP_058949266.1">
    <property type="nucleotide sequence ID" value="NZ_BBXV01000008.1"/>
</dbReference>
<feature type="transmembrane region" description="Helical" evidence="9">
    <location>
        <begin position="370"/>
        <end position="391"/>
    </location>
</feature>
<evidence type="ECO:0000256" key="7">
    <source>
        <dbReference type="ARBA" id="ARBA00023136"/>
    </source>
</evidence>
<dbReference type="GO" id="GO:0005886">
    <property type="term" value="C:plasma membrane"/>
    <property type="evidence" value="ECO:0007669"/>
    <property type="project" value="UniProtKB-SubCell"/>
</dbReference>
<dbReference type="PANTHER" id="PTHR23517:SF15">
    <property type="entry name" value="PROTON-DEPENDENT OLIGOPEPTIDE FAMILY TRANSPORT PROTEIN"/>
    <property type="match status" value="1"/>
</dbReference>
<dbReference type="GO" id="GO:0042937">
    <property type="term" value="F:tripeptide transmembrane transporter activity"/>
    <property type="evidence" value="ECO:0007669"/>
    <property type="project" value="UniProtKB-ARBA"/>
</dbReference>
<evidence type="ECO:0000256" key="2">
    <source>
        <dbReference type="ARBA" id="ARBA00005982"/>
    </source>
</evidence>
<feature type="transmembrane region" description="Helical" evidence="9">
    <location>
        <begin position="33"/>
        <end position="51"/>
    </location>
</feature>
<evidence type="ECO:0000256" key="3">
    <source>
        <dbReference type="ARBA" id="ARBA00022448"/>
    </source>
</evidence>
<protein>
    <submittedName>
        <fullName evidence="11">Di-/tripeptide transporter</fullName>
    </submittedName>
</protein>
<evidence type="ECO:0000313" key="11">
    <source>
        <dbReference type="EMBL" id="GAQ16532.1"/>
    </source>
</evidence>
<dbReference type="PROSITE" id="PS50850">
    <property type="entry name" value="MFS"/>
    <property type="match status" value="1"/>
</dbReference>
<comment type="similarity">
    <text evidence="2 8">Belongs to the major facilitator superfamily. Proton-dependent oligopeptide transporter (POT/PTR) (TC 2.A.17) family.</text>
</comment>
<dbReference type="InterPro" id="IPR005279">
    <property type="entry name" value="Dipep/tripep_permease"/>
</dbReference>
<evidence type="ECO:0000313" key="12">
    <source>
        <dbReference type="Proteomes" id="UP000052946"/>
    </source>
</evidence>
<dbReference type="AlphaFoldDB" id="A0A0U9H8Q8"/>
<dbReference type="GO" id="GO:0071916">
    <property type="term" value="F:dipeptide transmembrane transporter activity"/>
    <property type="evidence" value="ECO:0007669"/>
    <property type="project" value="UniProtKB-ARBA"/>
</dbReference>
<feature type="transmembrane region" description="Helical" evidence="9">
    <location>
        <begin position="234"/>
        <end position="253"/>
    </location>
</feature>
<keyword evidence="4" id="KW-1003">Cell membrane</keyword>
<dbReference type="PANTHER" id="PTHR23517">
    <property type="entry name" value="RESISTANCE PROTEIN MDTM, PUTATIVE-RELATED-RELATED"/>
    <property type="match status" value="1"/>
</dbReference>
<accession>A0A0U9H8Q8</accession>
<feature type="transmembrane region" description="Helical" evidence="9">
    <location>
        <begin position="120"/>
        <end position="139"/>
    </location>
</feature>
<dbReference type="NCBIfam" id="TIGR00924">
    <property type="entry name" value="yjdL_sub1_fam"/>
    <property type="match status" value="1"/>
</dbReference>
<dbReference type="InterPro" id="IPR018456">
    <property type="entry name" value="PTR2_symporter_CS"/>
</dbReference>